<evidence type="ECO:0000313" key="2">
    <source>
        <dbReference type="EMBL" id="MCO6419368.1"/>
    </source>
</evidence>
<accession>A0ABT1DBR0</accession>
<feature type="region of interest" description="Disordered" evidence="1">
    <location>
        <begin position="46"/>
        <end position="65"/>
    </location>
</feature>
<sequence length="79" mass="8316">MGASGNNRRTLLVSAVAADGTATGSWGRAPARISVAGEVVTVLDHEGQQTTLRRTGPDRLEGQGQAGSRRLYALILDRQ</sequence>
<proteinExistence type="predicted"/>
<reference evidence="2 3" key="1">
    <citation type="submission" date="2021-12" db="EMBL/GenBank/DDBJ databases">
        <title>Siccirubricoccus leaddurans sp. nov., a high concentration Zn2+ tolerance bacterium.</title>
        <authorList>
            <person name="Cao Y."/>
        </authorList>
    </citation>
    <scope>NUCLEOTIDE SEQUENCE [LARGE SCALE GENOMIC DNA]</scope>
    <source>
        <strain evidence="2 3">KC 17139</strain>
    </source>
</reference>
<comment type="caution">
    <text evidence="2">The sequence shown here is derived from an EMBL/GenBank/DDBJ whole genome shotgun (WGS) entry which is preliminary data.</text>
</comment>
<dbReference type="RefSeq" id="WP_252955984.1">
    <property type="nucleotide sequence ID" value="NZ_JAFIRR010000188.1"/>
</dbReference>
<dbReference type="Proteomes" id="UP001523392">
    <property type="component" value="Unassembled WGS sequence"/>
</dbReference>
<dbReference type="EMBL" id="JAFIRR010000188">
    <property type="protein sequence ID" value="MCO6419368.1"/>
    <property type="molecule type" value="Genomic_DNA"/>
</dbReference>
<evidence type="ECO:0000313" key="3">
    <source>
        <dbReference type="Proteomes" id="UP001523392"/>
    </source>
</evidence>
<evidence type="ECO:0000256" key="1">
    <source>
        <dbReference type="SAM" id="MobiDB-lite"/>
    </source>
</evidence>
<gene>
    <name evidence="2" type="ORF">JYK14_24865</name>
</gene>
<protein>
    <submittedName>
        <fullName evidence="2">Uncharacterized protein</fullName>
    </submittedName>
</protein>
<name>A0ABT1DBR0_9PROT</name>
<keyword evidence="3" id="KW-1185">Reference proteome</keyword>
<organism evidence="2 3">
    <name type="scientific">Siccirubricoccus soli</name>
    <dbReference type="NCBI Taxonomy" id="2899147"/>
    <lineage>
        <taxon>Bacteria</taxon>
        <taxon>Pseudomonadati</taxon>
        <taxon>Pseudomonadota</taxon>
        <taxon>Alphaproteobacteria</taxon>
        <taxon>Acetobacterales</taxon>
        <taxon>Roseomonadaceae</taxon>
        <taxon>Siccirubricoccus</taxon>
    </lineage>
</organism>